<dbReference type="EMBL" id="CAAALY010271377">
    <property type="protein sequence ID" value="VEL41859.1"/>
    <property type="molecule type" value="Genomic_DNA"/>
</dbReference>
<keyword evidence="2" id="KW-1185">Reference proteome</keyword>
<proteinExistence type="predicted"/>
<gene>
    <name evidence="1" type="ORF">PXEA_LOCUS35299</name>
</gene>
<evidence type="ECO:0000313" key="2">
    <source>
        <dbReference type="Proteomes" id="UP000784294"/>
    </source>
</evidence>
<accession>A0A3S5FH26</accession>
<protein>
    <submittedName>
        <fullName evidence="1">Uncharacterized protein</fullName>
    </submittedName>
</protein>
<evidence type="ECO:0000313" key="1">
    <source>
        <dbReference type="EMBL" id="VEL41859.1"/>
    </source>
</evidence>
<dbReference type="Proteomes" id="UP000784294">
    <property type="component" value="Unassembled WGS sequence"/>
</dbReference>
<reference evidence="1" key="1">
    <citation type="submission" date="2018-11" db="EMBL/GenBank/DDBJ databases">
        <authorList>
            <consortium name="Pathogen Informatics"/>
        </authorList>
    </citation>
    <scope>NUCLEOTIDE SEQUENCE</scope>
</reference>
<name>A0A3S5FH26_9PLAT</name>
<organism evidence="1 2">
    <name type="scientific">Protopolystoma xenopodis</name>
    <dbReference type="NCBI Taxonomy" id="117903"/>
    <lineage>
        <taxon>Eukaryota</taxon>
        <taxon>Metazoa</taxon>
        <taxon>Spiralia</taxon>
        <taxon>Lophotrochozoa</taxon>
        <taxon>Platyhelminthes</taxon>
        <taxon>Monogenea</taxon>
        <taxon>Polyopisthocotylea</taxon>
        <taxon>Polystomatidea</taxon>
        <taxon>Polystomatidae</taxon>
        <taxon>Protopolystoma</taxon>
    </lineage>
</organism>
<comment type="caution">
    <text evidence="1">The sequence shown here is derived from an EMBL/GenBank/DDBJ whole genome shotgun (WGS) entry which is preliminary data.</text>
</comment>
<sequence length="78" mass="8771">MPFTSHSVSCGPKSHDLLRPSLYRPVRSASVFSIMWSITCPRRRSSHNLRPAVFGFVQLCWLTRPPESSAARVRLACA</sequence>
<dbReference type="AlphaFoldDB" id="A0A3S5FH26"/>